<organism evidence="2 3">
    <name type="scientific">candidate division MSBL1 archaeon SCGC-AAA259M10</name>
    <dbReference type="NCBI Taxonomy" id="1698270"/>
    <lineage>
        <taxon>Archaea</taxon>
        <taxon>Methanobacteriati</taxon>
        <taxon>Methanobacteriota</taxon>
        <taxon>candidate division MSBL1</taxon>
    </lineage>
</organism>
<sequence>MNIFDFEIVNSYPALWNEESGSVVVSDLHLGLEGLLAEEGTYFPKFQLEGVKEDLGNIFAHEEASRLIIVGDLKHEFSKASYFERKEIEEFLNFLEDLVGNIIILKGNHDNYLMYSVEGRENVALEDIYIDNRICYFHGHQDDLGLERTDAEIFVMGHEHPAIVLRDEVGVEEKFRVFLHGELEGGRKIIVMPAFSKLASGNRVNGVPKTELLSPFLKRHADLGRMKPVAVHEDSEPLGFPKLSDLEEFL</sequence>
<proteinExistence type="predicted"/>
<dbReference type="Proteomes" id="UP000070341">
    <property type="component" value="Unassembled WGS sequence"/>
</dbReference>
<dbReference type="InterPro" id="IPR004376">
    <property type="entry name" value="Pesterase_MJ0037"/>
</dbReference>
<dbReference type="Gene3D" id="3.60.21.10">
    <property type="match status" value="1"/>
</dbReference>
<feature type="domain" description="Calcineurin-like phosphoesterase" evidence="1">
    <location>
        <begin position="23"/>
        <end position="157"/>
    </location>
</feature>
<dbReference type="SUPFAM" id="SSF56300">
    <property type="entry name" value="Metallo-dependent phosphatases"/>
    <property type="match status" value="1"/>
</dbReference>
<name>A0A133UWA3_9EURY</name>
<dbReference type="PIRSF" id="PIRSF000887">
    <property type="entry name" value="Pesterase_MJ0037"/>
    <property type="match status" value="1"/>
</dbReference>
<gene>
    <name evidence="2" type="ORF">AKJ40_04740</name>
</gene>
<reference evidence="2 3" key="1">
    <citation type="journal article" date="2016" name="Sci. Rep.">
        <title>Metabolic traits of an uncultured archaeal lineage -MSBL1- from brine pools of the Red Sea.</title>
        <authorList>
            <person name="Mwirichia R."/>
            <person name="Alam I."/>
            <person name="Rashid M."/>
            <person name="Vinu M."/>
            <person name="Ba-Alawi W."/>
            <person name="Anthony Kamau A."/>
            <person name="Kamanda Ngugi D."/>
            <person name="Goker M."/>
            <person name="Klenk H.P."/>
            <person name="Bajic V."/>
            <person name="Stingl U."/>
        </authorList>
    </citation>
    <scope>NUCLEOTIDE SEQUENCE [LARGE SCALE GENOMIC DNA]</scope>
    <source>
        <strain evidence="2">SCGC-AAA259M10</strain>
    </source>
</reference>
<dbReference type="PANTHER" id="PTHR39323:SF1">
    <property type="entry name" value="BLR1149 PROTEIN"/>
    <property type="match status" value="1"/>
</dbReference>
<keyword evidence="3" id="KW-1185">Reference proteome</keyword>
<dbReference type="GO" id="GO:0016787">
    <property type="term" value="F:hydrolase activity"/>
    <property type="evidence" value="ECO:0007669"/>
    <property type="project" value="InterPro"/>
</dbReference>
<dbReference type="EMBL" id="LHXU01000109">
    <property type="protein sequence ID" value="KXA98468.1"/>
    <property type="molecule type" value="Genomic_DNA"/>
</dbReference>
<protein>
    <recommendedName>
        <fullName evidence="1">Calcineurin-like phosphoesterase domain-containing protein</fullName>
    </recommendedName>
</protein>
<dbReference type="Pfam" id="PF00149">
    <property type="entry name" value="Metallophos"/>
    <property type="match status" value="1"/>
</dbReference>
<dbReference type="InterPro" id="IPR029052">
    <property type="entry name" value="Metallo-depent_PP-like"/>
</dbReference>
<evidence type="ECO:0000313" key="2">
    <source>
        <dbReference type="EMBL" id="KXA98468.1"/>
    </source>
</evidence>
<dbReference type="InterPro" id="IPR004843">
    <property type="entry name" value="Calcineurin-like_PHP"/>
</dbReference>
<evidence type="ECO:0000259" key="1">
    <source>
        <dbReference type="Pfam" id="PF00149"/>
    </source>
</evidence>
<dbReference type="PANTHER" id="PTHR39323">
    <property type="entry name" value="BLR1149 PROTEIN"/>
    <property type="match status" value="1"/>
</dbReference>
<dbReference type="CDD" id="cd07391">
    <property type="entry name" value="MPP_PF1019"/>
    <property type="match status" value="1"/>
</dbReference>
<dbReference type="AlphaFoldDB" id="A0A133UWA3"/>
<comment type="caution">
    <text evidence="2">The sequence shown here is derived from an EMBL/GenBank/DDBJ whole genome shotgun (WGS) entry which is preliminary data.</text>
</comment>
<dbReference type="NCBIfam" id="TIGR00024">
    <property type="entry name" value="SbcD_rel_arch"/>
    <property type="match status" value="1"/>
</dbReference>
<evidence type="ECO:0000313" key="3">
    <source>
        <dbReference type="Proteomes" id="UP000070341"/>
    </source>
</evidence>
<accession>A0A133UWA3</accession>
<dbReference type="InterPro" id="IPR024173">
    <property type="entry name" value="Pesterase_MJ0037-like"/>
</dbReference>